<keyword evidence="8" id="KW-1185">Reference proteome</keyword>
<dbReference type="GO" id="GO:0008198">
    <property type="term" value="F:ferrous iron binding"/>
    <property type="evidence" value="ECO:0007669"/>
    <property type="project" value="InterPro"/>
</dbReference>
<dbReference type="GO" id="GO:0016702">
    <property type="term" value="F:oxidoreductase activity, acting on single donors with incorporation of molecular oxygen, incorporation of two atoms of oxygen"/>
    <property type="evidence" value="ECO:0007669"/>
    <property type="project" value="UniProtKB-ARBA"/>
</dbReference>
<dbReference type="SUPFAM" id="SSF53213">
    <property type="entry name" value="LigB-like"/>
    <property type="match status" value="1"/>
</dbReference>
<accession>A0A1N6D8K7</accession>
<evidence type="ECO:0000256" key="1">
    <source>
        <dbReference type="ARBA" id="ARBA00001947"/>
    </source>
</evidence>
<organism evidence="7 8">
    <name type="scientific">Algoriphagus halophilus</name>
    <dbReference type="NCBI Taxonomy" id="226505"/>
    <lineage>
        <taxon>Bacteria</taxon>
        <taxon>Pseudomonadati</taxon>
        <taxon>Bacteroidota</taxon>
        <taxon>Cytophagia</taxon>
        <taxon>Cytophagales</taxon>
        <taxon>Cyclobacteriaceae</taxon>
        <taxon>Algoriphagus</taxon>
    </lineage>
</organism>
<dbReference type="PANTHER" id="PTHR30096">
    <property type="entry name" value="4,5-DOPA DIOXYGENASE EXTRADIOL-LIKE PROTEIN"/>
    <property type="match status" value="1"/>
</dbReference>
<comment type="cofactor">
    <cofactor evidence="1">
        <name>Zn(2+)</name>
        <dbReference type="ChEBI" id="CHEBI:29105"/>
    </cofactor>
</comment>
<keyword evidence="4" id="KW-0862">Zinc</keyword>
<protein>
    <submittedName>
        <fullName evidence="7">4,5-DOPA dioxygenase extradiol</fullName>
    </submittedName>
</protein>
<evidence type="ECO:0000313" key="7">
    <source>
        <dbReference type="EMBL" id="SIN67115.1"/>
    </source>
</evidence>
<sequence>MKQFIESLGNTSTMPVLFLGHGSPMNAIEENEFVKGFRKVSSEIEMPKAILVVSAHWETPGTQVTAMDFPPTIHDFGGFPKALYEVQYPAPGSPALAKQTQQLVKSSEVHLDDQWGLDHGAWSVIRHMYPEANVPIIQMSIDYRKSPQEHYQIAQELRALRNKGVLIVGSGNLVHNLRMVDWRRLNENYAFDWAEEASQKMSEFILNRDHENLIQFSKQGRAFQLSIPTPEHFLPLLYTLGLQDKNEEISLFNDKPLAGSLTMTSVKIGA</sequence>
<name>A0A1N6D8K7_9BACT</name>
<reference evidence="8" key="1">
    <citation type="submission" date="2016-11" db="EMBL/GenBank/DDBJ databases">
        <authorList>
            <person name="Varghese N."/>
            <person name="Submissions S."/>
        </authorList>
    </citation>
    <scope>NUCLEOTIDE SEQUENCE [LARGE SCALE GENOMIC DNA]</scope>
    <source>
        <strain evidence="8">DSM 15292</strain>
    </source>
</reference>
<dbReference type="Pfam" id="PF02900">
    <property type="entry name" value="LigB"/>
    <property type="match status" value="1"/>
</dbReference>
<proteinExistence type="inferred from homology"/>
<dbReference type="PIRSF" id="PIRSF006157">
    <property type="entry name" value="Doxgns_DODA"/>
    <property type="match status" value="1"/>
</dbReference>
<dbReference type="InterPro" id="IPR004183">
    <property type="entry name" value="Xdiol_dOase_suB"/>
</dbReference>
<dbReference type="EMBL" id="FSRC01000001">
    <property type="protein sequence ID" value="SIN67115.1"/>
    <property type="molecule type" value="Genomic_DNA"/>
</dbReference>
<dbReference type="PANTHER" id="PTHR30096:SF0">
    <property type="entry name" value="4,5-DOPA DIOXYGENASE EXTRADIOL-LIKE PROTEIN"/>
    <property type="match status" value="1"/>
</dbReference>
<keyword evidence="5" id="KW-0560">Oxidoreductase</keyword>
<dbReference type="NCBIfam" id="NF007914">
    <property type="entry name" value="PRK10628.1"/>
    <property type="match status" value="1"/>
</dbReference>
<dbReference type="RefSeq" id="WP_074223231.1">
    <property type="nucleotide sequence ID" value="NZ_FSRC01000001.1"/>
</dbReference>
<dbReference type="GO" id="GO:0008270">
    <property type="term" value="F:zinc ion binding"/>
    <property type="evidence" value="ECO:0007669"/>
    <property type="project" value="InterPro"/>
</dbReference>
<evidence type="ECO:0000256" key="4">
    <source>
        <dbReference type="ARBA" id="ARBA00022833"/>
    </source>
</evidence>
<dbReference type="STRING" id="226505.SAMN05444394_0484"/>
<evidence type="ECO:0000256" key="5">
    <source>
        <dbReference type="ARBA" id="ARBA00023002"/>
    </source>
</evidence>
<evidence type="ECO:0000259" key="6">
    <source>
        <dbReference type="Pfam" id="PF02900"/>
    </source>
</evidence>
<dbReference type="Proteomes" id="UP000185221">
    <property type="component" value="Unassembled WGS sequence"/>
</dbReference>
<keyword evidence="7" id="KW-0223">Dioxygenase</keyword>
<evidence type="ECO:0000256" key="2">
    <source>
        <dbReference type="ARBA" id="ARBA00007581"/>
    </source>
</evidence>
<dbReference type="AlphaFoldDB" id="A0A1N6D8K7"/>
<evidence type="ECO:0000256" key="3">
    <source>
        <dbReference type="ARBA" id="ARBA00022723"/>
    </source>
</evidence>
<dbReference type="InterPro" id="IPR014436">
    <property type="entry name" value="Extradiol_dOase_DODA"/>
</dbReference>
<keyword evidence="3" id="KW-0479">Metal-binding</keyword>
<dbReference type="Gene3D" id="3.40.830.10">
    <property type="entry name" value="LigB-like"/>
    <property type="match status" value="1"/>
</dbReference>
<feature type="domain" description="Extradiol ring-cleavage dioxygenase class III enzyme subunit B" evidence="6">
    <location>
        <begin position="18"/>
        <end position="245"/>
    </location>
</feature>
<gene>
    <name evidence="7" type="ORF">SAMN05444394_0484</name>
</gene>
<comment type="similarity">
    <text evidence="2">Belongs to the DODA-type extradiol aromatic ring-opening dioxygenase family.</text>
</comment>
<dbReference type="CDD" id="cd07363">
    <property type="entry name" value="45_DOPA_Dioxygenase"/>
    <property type="match status" value="1"/>
</dbReference>
<dbReference type="OrthoDB" id="9790889at2"/>
<evidence type="ECO:0000313" key="8">
    <source>
        <dbReference type="Proteomes" id="UP000185221"/>
    </source>
</evidence>